<dbReference type="InterPro" id="IPR010905">
    <property type="entry name" value="Glyco_hydro_88"/>
</dbReference>
<dbReference type="EMBL" id="SGXA01000002">
    <property type="protein sequence ID" value="RZS71707.1"/>
    <property type="molecule type" value="Genomic_DNA"/>
</dbReference>
<feature type="active site" description="Nucleophile" evidence="3">
    <location>
        <position position="112"/>
    </location>
</feature>
<dbReference type="AlphaFoldDB" id="A0A4Q7MSX4"/>
<dbReference type="PANTHER" id="PTHR36845">
    <property type="entry name" value="HYDROLASE, PUTATIVE (AFU_ORTHOLOGUE AFUA_7G05090)-RELATED"/>
    <property type="match status" value="1"/>
</dbReference>
<protein>
    <submittedName>
        <fullName evidence="5">Rhamnogalacturonyl hydrolase YesR</fullName>
    </submittedName>
</protein>
<feature type="binding site" evidence="4">
    <location>
        <position position="249"/>
    </location>
    <ligand>
        <name>substrate</name>
    </ligand>
</feature>
<dbReference type="Pfam" id="PF07470">
    <property type="entry name" value="Glyco_hydro_88"/>
    <property type="match status" value="1"/>
</dbReference>
<comment type="similarity">
    <text evidence="2">Belongs to the glycosyl hydrolase 88 family.</text>
</comment>
<gene>
    <name evidence="5" type="ORF">EV199_3615</name>
</gene>
<sequence length="418" mass="47522">MKYQFFVVIGLLIGSAFIRNDEQQFLQDNFSFAKSQIKGMLEEANKYDTLFPRTIDEKGKLKLTDKYEWTSGFFPGSLWYLYEGTKNDSIKQEAIEWTDKLESLKSFTEHHDLGFMMYCSYGNAYRLTGNEVYKPLLAQAAASLSTRFSEKTGVIRSWNMFGSWDGKNKYNYPVIIDNMMNLELLFFATKVTGDPKYKKIAITHADNVLKNQVRADGSCYHVVCYDAQTGKVLSRETVQGYANNSTWARGQAWGIYGFTMSYRETKDPRYLKTAMKMADFYINHPNLPNDKVCYWDFNANQNGYTPSVRSRAPQTPTNYRDVSAAAITASALLELCVLAGDKGAAYKEAGIKILHSLSSKVYRSEAGTNGGFLLKHSVGSIAHGFEIDVPLVYADYYYLEALNRYQQILEKDNTASIR</sequence>
<feature type="binding site" evidence="4">
    <location>
        <position position="380"/>
    </location>
    <ligand>
        <name>substrate</name>
    </ligand>
</feature>
<feature type="binding site" evidence="4">
    <location>
        <position position="253"/>
    </location>
    <ligand>
        <name>substrate</name>
    </ligand>
</feature>
<evidence type="ECO:0000256" key="2">
    <source>
        <dbReference type="ARBA" id="ARBA00038358"/>
    </source>
</evidence>
<feature type="binding site" evidence="4">
    <location>
        <position position="177"/>
    </location>
    <ligand>
        <name>substrate</name>
    </ligand>
</feature>
<dbReference type="InterPro" id="IPR008928">
    <property type="entry name" value="6-hairpin_glycosidase_sf"/>
</dbReference>
<keyword evidence="1 5" id="KW-0378">Hydrolase</keyword>
<evidence type="ECO:0000256" key="4">
    <source>
        <dbReference type="PIRSR" id="PIRSR610905-2"/>
    </source>
</evidence>
<dbReference type="SUPFAM" id="SSF48208">
    <property type="entry name" value="Six-hairpin glycosidases"/>
    <property type="match status" value="1"/>
</dbReference>
<feature type="binding site" evidence="4">
    <location>
        <position position="112"/>
    </location>
    <ligand>
        <name>substrate</name>
    </ligand>
</feature>
<proteinExistence type="inferred from homology"/>
<evidence type="ECO:0000313" key="6">
    <source>
        <dbReference type="Proteomes" id="UP000293874"/>
    </source>
</evidence>
<dbReference type="InterPro" id="IPR052369">
    <property type="entry name" value="UG_Glycosaminoglycan_Hydrolase"/>
</dbReference>
<evidence type="ECO:0000256" key="3">
    <source>
        <dbReference type="PIRSR" id="PIRSR610905-1"/>
    </source>
</evidence>
<keyword evidence="6" id="KW-1185">Reference proteome</keyword>
<name>A0A4Q7MSX4_9BACT</name>
<evidence type="ECO:0000313" key="5">
    <source>
        <dbReference type="EMBL" id="RZS71707.1"/>
    </source>
</evidence>
<accession>A0A4Q7MSX4</accession>
<reference evidence="5 6" key="1">
    <citation type="submission" date="2019-02" db="EMBL/GenBank/DDBJ databases">
        <title>Genomic Encyclopedia of Type Strains, Phase IV (KMG-IV): sequencing the most valuable type-strain genomes for metagenomic binning, comparative biology and taxonomic classification.</title>
        <authorList>
            <person name="Goeker M."/>
        </authorList>
    </citation>
    <scope>NUCLEOTIDE SEQUENCE [LARGE SCALE GENOMIC DNA]</scope>
    <source>
        <strain evidence="5 6">DSM 18116</strain>
    </source>
</reference>
<dbReference type="Gene3D" id="1.50.10.10">
    <property type="match status" value="1"/>
</dbReference>
<dbReference type="GO" id="GO:0052757">
    <property type="term" value="F:chondroitin hydrolase activity"/>
    <property type="evidence" value="ECO:0007669"/>
    <property type="project" value="TreeGrafter"/>
</dbReference>
<organism evidence="5 6">
    <name type="scientific">Pseudobacter ginsenosidimutans</name>
    <dbReference type="NCBI Taxonomy" id="661488"/>
    <lineage>
        <taxon>Bacteria</taxon>
        <taxon>Pseudomonadati</taxon>
        <taxon>Bacteroidota</taxon>
        <taxon>Chitinophagia</taxon>
        <taxon>Chitinophagales</taxon>
        <taxon>Chitinophagaceae</taxon>
        <taxon>Pseudobacter</taxon>
    </lineage>
</organism>
<dbReference type="OrthoDB" id="428577at2"/>
<evidence type="ECO:0000256" key="1">
    <source>
        <dbReference type="ARBA" id="ARBA00022801"/>
    </source>
</evidence>
<dbReference type="PANTHER" id="PTHR36845:SF1">
    <property type="entry name" value="HYDROLASE, PUTATIVE (AFU_ORTHOLOGUE AFUA_7G05090)-RELATED"/>
    <property type="match status" value="1"/>
</dbReference>
<feature type="active site" description="Proton donor" evidence="3">
    <location>
        <position position="177"/>
    </location>
</feature>
<comment type="caution">
    <text evidence="5">The sequence shown here is derived from an EMBL/GenBank/DDBJ whole genome shotgun (WGS) entry which is preliminary data.</text>
</comment>
<dbReference type="InterPro" id="IPR012341">
    <property type="entry name" value="6hp_glycosidase-like_sf"/>
</dbReference>
<dbReference type="GO" id="GO:0000272">
    <property type="term" value="P:polysaccharide catabolic process"/>
    <property type="evidence" value="ECO:0007669"/>
    <property type="project" value="TreeGrafter"/>
</dbReference>
<dbReference type="RefSeq" id="WP_130542183.1">
    <property type="nucleotide sequence ID" value="NZ_CP042431.1"/>
</dbReference>
<feature type="binding site" evidence="4">
    <location>
        <position position="237"/>
    </location>
    <ligand>
        <name>substrate</name>
    </ligand>
</feature>
<dbReference type="Proteomes" id="UP000293874">
    <property type="component" value="Unassembled WGS sequence"/>
</dbReference>